<name>A0A5K7Z098_9BACT</name>
<dbReference type="EMBL" id="AP021875">
    <property type="protein sequence ID" value="BBO75106.1"/>
    <property type="molecule type" value="Genomic_DNA"/>
</dbReference>
<evidence type="ECO:0000313" key="3">
    <source>
        <dbReference type="Proteomes" id="UP000427769"/>
    </source>
</evidence>
<gene>
    <name evidence="2" type="ORF">DSCW_25230</name>
</gene>
<keyword evidence="1" id="KW-0175">Coiled coil</keyword>
<dbReference type="Proteomes" id="UP000427769">
    <property type="component" value="Chromosome"/>
</dbReference>
<dbReference type="AlphaFoldDB" id="A0A5K7Z098"/>
<evidence type="ECO:0000313" key="2">
    <source>
        <dbReference type="EMBL" id="BBO75106.1"/>
    </source>
</evidence>
<keyword evidence="3" id="KW-1185">Reference proteome</keyword>
<evidence type="ECO:0000256" key="1">
    <source>
        <dbReference type="SAM" id="Coils"/>
    </source>
</evidence>
<organism evidence="2 3">
    <name type="scientific">Desulfosarcina widdelii</name>
    <dbReference type="NCBI Taxonomy" id="947919"/>
    <lineage>
        <taxon>Bacteria</taxon>
        <taxon>Pseudomonadati</taxon>
        <taxon>Thermodesulfobacteriota</taxon>
        <taxon>Desulfobacteria</taxon>
        <taxon>Desulfobacterales</taxon>
        <taxon>Desulfosarcinaceae</taxon>
        <taxon>Desulfosarcina</taxon>
    </lineage>
</organism>
<accession>A0A5K7Z098</accession>
<sequence>MSVDVKKLGLNRNAGKRESTTMKMNDLYSTAHLFVSAVRVLDHREGAPPSLAAVCRLLDYSDEKGSYLLNRLKELAIVDTVKSGFEDRLVVGDHLAIENLPRNTEESRLEQELKKFKQGKDVMQEKVASIKAQQAQKKQDLFAEIEKKLKQKMEKK</sequence>
<proteinExistence type="predicted"/>
<dbReference type="KEGG" id="dwd:DSCW_25230"/>
<feature type="coiled-coil region" evidence="1">
    <location>
        <begin position="106"/>
        <end position="155"/>
    </location>
</feature>
<protein>
    <submittedName>
        <fullName evidence="2">Uncharacterized protein</fullName>
    </submittedName>
</protein>
<reference evidence="2 3" key="1">
    <citation type="submission" date="2019-11" db="EMBL/GenBank/DDBJ databases">
        <title>Comparative genomics of hydrocarbon-degrading Desulfosarcina strains.</title>
        <authorList>
            <person name="Watanabe M."/>
            <person name="Kojima H."/>
            <person name="Fukui M."/>
        </authorList>
    </citation>
    <scope>NUCLEOTIDE SEQUENCE [LARGE SCALE GENOMIC DNA]</scope>
    <source>
        <strain evidence="2 3">PP31</strain>
    </source>
</reference>